<organism evidence="2 3">
    <name type="scientific">Cinchona calisaya</name>
    <dbReference type="NCBI Taxonomy" id="153742"/>
    <lineage>
        <taxon>Eukaryota</taxon>
        <taxon>Viridiplantae</taxon>
        <taxon>Streptophyta</taxon>
        <taxon>Embryophyta</taxon>
        <taxon>Tracheophyta</taxon>
        <taxon>Spermatophyta</taxon>
        <taxon>Magnoliopsida</taxon>
        <taxon>eudicotyledons</taxon>
        <taxon>Gunneridae</taxon>
        <taxon>Pentapetalae</taxon>
        <taxon>asterids</taxon>
        <taxon>lamiids</taxon>
        <taxon>Gentianales</taxon>
        <taxon>Rubiaceae</taxon>
        <taxon>Cinchonoideae</taxon>
        <taxon>Cinchoneae</taxon>
        <taxon>Cinchona</taxon>
    </lineage>
</organism>
<protein>
    <recommendedName>
        <fullName evidence="1">Integrase zinc-binding domain-containing protein</fullName>
    </recommendedName>
</protein>
<dbReference type="Gene3D" id="1.10.340.70">
    <property type="match status" value="1"/>
</dbReference>
<feature type="domain" description="Integrase zinc-binding" evidence="1">
    <location>
        <begin position="66"/>
        <end position="106"/>
    </location>
</feature>
<evidence type="ECO:0000313" key="2">
    <source>
        <dbReference type="EMBL" id="KAL3522404.1"/>
    </source>
</evidence>
<dbReference type="InterPro" id="IPR041588">
    <property type="entry name" value="Integrase_H2C2"/>
</dbReference>
<dbReference type="Proteomes" id="UP001630127">
    <property type="component" value="Unassembled WGS sequence"/>
</dbReference>
<dbReference type="Pfam" id="PF17921">
    <property type="entry name" value="Integrase_H2C2"/>
    <property type="match status" value="1"/>
</dbReference>
<dbReference type="AlphaFoldDB" id="A0ABD2ZSM4"/>
<accession>A0ABD2ZSM4</accession>
<evidence type="ECO:0000259" key="1">
    <source>
        <dbReference type="Pfam" id="PF17921"/>
    </source>
</evidence>
<comment type="caution">
    <text evidence="2">The sequence shown here is derived from an EMBL/GenBank/DDBJ whole genome shotgun (WGS) entry which is preliminary data.</text>
</comment>
<proteinExistence type="predicted"/>
<name>A0ABD2ZSM4_9GENT</name>
<sequence>MDSSIHAISIIKPIWKTLLANSYNGDKKIKDLLLDITLGNAAHPDYEYQQDILKYKGRILIGSNVDLRRKLIFAMHDLVVEGHSGNLGNYQMLRNHFYWQGMKKYV</sequence>
<reference evidence="2 3" key="1">
    <citation type="submission" date="2024-11" db="EMBL/GenBank/DDBJ databases">
        <title>A near-complete genome assembly of Cinchona calisaya.</title>
        <authorList>
            <person name="Lian D.C."/>
            <person name="Zhao X.W."/>
            <person name="Wei L."/>
        </authorList>
    </citation>
    <scope>NUCLEOTIDE SEQUENCE [LARGE SCALE GENOMIC DNA]</scope>
    <source>
        <tissue evidence="2">Nenye</tissue>
    </source>
</reference>
<dbReference type="EMBL" id="JBJUIK010000007">
    <property type="protein sequence ID" value="KAL3522404.1"/>
    <property type="molecule type" value="Genomic_DNA"/>
</dbReference>
<gene>
    <name evidence="2" type="ORF">ACH5RR_015238</name>
</gene>
<evidence type="ECO:0000313" key="3">
    <source>
        <dbReference type="Proteomes" id="UP001630127"/>
    </source>
</evidence>
<keyword evidence="3" id="KW-1185">Reference proteome</keyword>